<sequence length="262" mass="30016">MVYESKLEGIDRMRFQFCIVDEAHNAKRVAGAVNNFLRQFDWDSLIWVTDQEVRTNIPADFHEPNVDSDDKAVRSIAPKTPRNVRLSPLPTTAWMSFLLSEGRADRISLKQESNTSTPSDKGLRNKVPEAYDLGCKVASGYGEAYLCGKYTPCKKDLLKAPAFTLWFQCPRHGACVATLNDEQHSIKVKFYDVVEPHLLQQIWLVQLFEPFAQKDNCQQLFSPDEFLPFEEYGPLCEETNPEIWTTSLELQFQNARCCPLEL</sequence>
<proteinExistence type="predicted"/>
<dbReference type="AlphaFoldDB" id="A0A8H6DL02"/>
<organism evidence="1 2">
    <name type="scientific">Fusarium globosum</name>
    <dbReference type="NCBI Taxonomy" id="78864"/>
    <lineage>
        <taxon>Eukaryota</taxon>
        <taxon>Fungi</taxon>
        <taxon>Dikarya</taxon>
        <taxon>Ascomycota</taxon>
        <taxon>Pezizomycotina</taxon>
        <taxon>Sordariomycetes</taxon>
        <taxon>Hypocreomycetidae</taxon>
        <taxon>Hypocreales</taxon>
        <taxon>Nectriaceae</taxon>
        <taxon>Fusarium</taxon>
        <taxon>Fusarium fujikuroi species complex</taxon>
    </lineage>
</organism>
<protein>
    <recommendedName>
        <fullName evidence="3">SNF2 N-terminal domain-containing protein</fullName>
    </recommendedName>
</protein>
<dbReference type="EMBL" id="JAAQPF010000043">
    <property type="protein sequence ID" value="KAF5718962.1"/>
    <property type="molecule type" value="Genomic_DNA"/>
</dbReference>
<accession>A0A8H6DL02</accession>
<comment type="caution">
    <text evidence="1">The sequence shown here is derived from an EMBL/GenBank/DDBJ whole genome shotgun (WGS) entry which is preliminary data.</text>
</comment>
<keyword evidence="2" id="KW-1185">Reference proteome</keyword>
<evidence type="ECO:0000313" key="1">
    <source>
        <dbReference type="EMBL" id="KAF5718962.1"/>
    </source>
</evidence>
<name>A0A8H6DL02_9HYPO</name>
<evidence type="ECO:0000313" key="2">
    <source>
        <dbReference type="Proteomes" id="UP000532311"/>
    </source>
</evidence>
<reference evidence="1 2" key="1">
    <citation type="submission" date="2020-05" db="EMBL/GenBank/DDBJ databases">
        <title>Identification and distribution of gene clusters putatively required for synthesis of sphingolipid metabolism inhibitors in phylogenetically diverse species of the filamentous fungus Fusarium.</title>
        <authorList>
            <person name="Kim H.-S."/>
            <person name="Busman M."/>
            <person name="Brown D.W."/>
            <person name="Divon H."/>
            <person name="Uhlig S."/>
            <person name="Proctor R.H."/>
        </authorList>
    </citation>
    <scope>NUCLEOTIDE SEQUENCE [LARGE SCALE GENOMIC DNA]</scope>
    <source>
        <strain evidence="1 2">NRRL 26131</strain>
    </source>
</reference>
<evidence type="ECO:0008006" key="3">
    <source>
        <dbReference type="Google" id="ProtNLM"/>
    </source>
</evidence>
<dbReference type="Proteomes" id="UP000532311">
    <property type="component" value="Unassembled WGS sequence"/>
</dbReference>
<gene>
    <name evidence="1" type="ORF">FGLOB1_1376</name>
</gene>